<dbReference type="PRINTS" id="PR01437">
    <property type="entry name" value="NUOXDRDTASE4"/>
</dbReference>
<feature type="transmembrane region" description="Helical" evidence="9">
    <location>
        <begin position="408"/>
        <end position="431"/>
    </location>
</feature>
<evidence type="ECO:0000256" key="5">
    <source>
        <dbReference type="ARBA" id="ARBA00022989"/>
    </source>
</evidence>
<proteinExistence type="inferred from homology"/>
<evidence type="ECO:0000256" key="6">
    <source>
        <dbReference type="ARBA" id="ARBA00023136"/>
    </source>
</evidence>
<accession>A0A5C5BBR2</accession>
<keyword evidence="5 9" id="KW-1133">Transmembrane helix</keyword>
<dbReference type="PANTHER" id="PTHR42703:SF1">
    <property type="entry name" value="NA(+)_H(+) ANTIPORTER SUBUNIT D1"/>
    <property type="match status" value="1"/>
</dbReference>
<dbReference type="InterPro" id="IPR003918">
    <property type="entry name" value="NADH_UbQ_OxRdtase"/>
</dbReference>
<feature type="transmembrane region" description="Helical" evidence="9">
    <location>
        <begin position="370"/>
        <end position="388"/>
    </location>
</feature>
<evidence type="ECO:0000259" key="10">
    <source>
        <dbReference type="Pfam" id="PF00361"/>
    </source>
</evidence>
<dbReference type="GO" id="GO:0008137">
    <property type="term" value="F:NADH dehydrogenase (ubiquinone) activity"/>
    <property type="evidence" value="ECO:0007669"/>
    <property type="project" value="InterPro"/>
</dbReference>
<feature type="transmembrane region" description="Helical" evidence="9">
    <location>
        <begin position="135"/>
        <end position="154"/>
    </location>
</feature>
<dbReference type="RefSeq" id="WP_139986506.1">
    <property type="nucleotide sequence ID" value="NZ_DAMDJA010000014.1"/>
</dbReference>
<dbReference type="GO" id="GO:0042773">
    <property type="term" value="P:ATP synthesis coupled electron transport"/>
    <property type="evidence" value="ECO:0007669"/>
    <property type="project" value="InterPro"/>
</dbReference>
<evidence type="ECO:0000256" key="2">
    <source>
        <dbReference type="ARBA" id="ARBA00005346"/>
    </source>
</evidence>
<organism evidence="11 12">
    <name type="scientific">Miniimonas arenae</name>
    <dbReference type="NCBI Taxonomy" id="676201"/>
    <lineage>
        <taxon>Bacteria</taxon>
        <taxon>Bacillati</taxon>
        <taxon>Actinomycetota</taxon>
        <taxon>Actinomycetes</taxon>
        <taxon>Micrococcales</taxon>
        <taxon>Beutenbergiaceae</taxon>
        <taxon>Miniimonas</taxon>
    </lineage>
</organism>
<keyword evidence="6 9" id="KW-0472">Membrane</keyword>
<evidence type="ECO:0000313" key="11">
    <source>
        <dbReference type="EMBL" id="TNU75022.1"/>
    </source>
</evidence>
<keyword evidence="12" id="KW-1185">Reference proteome</keyword>
<comment type="similarity">
    <text evidence="2">Belongs to the CPA3 antiporters (TC 2.A.63) subunit D family.</text>
</comment>
<feature type="transmembrane region" description="Helical" evidence="9">
    <location>
        <begin position="210"/>
        <end position="233"/>
    </location>
</feature>
<protein>
    <submittedName>
        <fullName evidence="11">Na+/H+ antiporter subunit D</fullName>
    </submittedName>
</protein>
<sequence>MTWLVPLPVAIPLVCAGLALTMARRPRLQAAISVTAVSAMLAVAIALLVQANSGPLVMNVGDWAAPVGIALVVDRLSALMLTVSSVVLLGVLAYSIAQGANDETDSDKTPVSVFHPTYLVLAAGVANAFISGDLFNLYVAFEILLGASFVLITLGATGDRIRSGTIYVIVSLLSSMLFLVAIAMIYSATGTLNLAQLGQRLPELDPGTQLILQVMLLLGFGIKAAIFPLSAWLPDSYPTAPAPVTAVFAGLLTKVGIYAIIRTQVLLFPSGALNDALLVLALLTMVVGILGAVAQDDLKRLLSFTLVSHIGYMLFGIAVASDVGIAATIFYVVHHITVQTALFLVAGLIEQRGGTTSLDRLGSLVKVAPALAIVFFVPAMNLAGIPPLSGFLGKVGLLQAGVQLGTPLAYAVVAAGLLTSLLTLYAIVKAWNKAFWQPAPAPLPDVRTPRTTFGAATAIVTVSCALTFLAGPLYSYAQNAAHDLTARSPYIDAVLVNGDRGEGRSPEVADETGGAPDDADSAGGADDASGDHGTGGSDAQGTTASDAQGTTASDAQGTTASDAVGAPSSVAAARDGSAG</sequence>
<feature type="region of interest" description="Disordered" evidence="8">
    <location>
        <begin position="497"/>
        <end position="579"/>
    </location>
</feature>
<keyword evidence="3" id="KW-1003">Cell membrane</keyword>
<feature type="transmembrane region" description="Helical" evidence="9">
    <location>
        <begin position="166"/>
        <end position="190"/>
    </location>
</feature>
<feature type="compositionally biased region" description="Low complexity" evidence="8">
    <location>
        <begin position="513"/>
        <end position="527"/>
    </location>
</feature>
<feature type="transmembrane region" description="Helical" evidence="9">
    <location>
        <begin position="276"/>
        <end position="294"/>
    </location>
</feature>
<name>A0A5C5BBR2_9MICO</name>
<evidence type="ECO:0000256" key="9">
    <source>
        <dbReference type="SAM" id="Phobius"/>
    </source>
</evidence>
<feature type="transmembrane region" description="Helical" evidence="9">
    <location>
        <begin position="76"/>
        <end position="97"/>
    </location>
</feature>
<dbReference type="PANTHER" id="PTHR42703">
    <property type="entry name" value="NADH DEHYDROGENASE"/>
    <property type="match status" value="1"/>
</dbReference>
<keyword evidence="4 7" id="KW-0812">Transmembrane</keyword>
<evidence type="ECO:0000313" key="12">
    <source>
        <dbReference type="Proteomes" id="UP000313849"/>
    </source>
</evidence>
<dbReference type="InterPro" id="IPR001750">
    <property type="entry name" value="ND/Mrp_TM"/>
</dbReference>
<dbReference type="AlphaFoldDB" id="A0A5C5BBR2"/>
<feature type="transmembrane region" description="Helical" evidence="9">
    <location>
        <begin position="109"/>
        <end position="129"/>
    </location>
</feature>
<evidence type="ECO:0000256" key="3">
    <source>
        <dbReference type="ARBA" id="ARBA00022475"/>
    </source>
</evidence>
<dbReference type="NCBIfam" id="NF009308">
    <property type="entry name" value="PRK12665.1"/>
    <property type="match status" value="1"/>
</dbReference>
<feature type="transmembrane region" description="Helical" evidence="9">
    <location>
        <begin position="6"/>
        <end position="23"/>
    </location>
</feature>
<feature type="transmembrane region" description="Helical" evidence="9">
    <location>
        <begin position="325"/>
        <end position="349"/>
    </location>
</feature>
<evidence type="ECO:0000256" key="1">
    <source>
        <dbReference type="ARBA" id="ARBA00004651"/>
    </source>
</evidence>
<feature type="transmembrane region" description="Helical" evidence="9">
    <location>
        <begin position="240"/>
        <end position="261"/>
    </location>
</feature>
<dbReference type="InterPro" id="IPR050586">
    <property type="entry name" value="CPA3_Na-H_Antiporter_D"/>
</dbReference>
<evidence type="ECO:0000256" key="8">
    <source>
        <dbReference type="SAM" id="MobiDB-lite"/>
    </source>
</evidence>
<dbReference type="Pfam" id="PF00361">
    <property type="entry name" value="Proton_antipo_M"/>
    <property type="match status" value="1"/>
</dbReference>
<reference evidence="11 12" key="1">
    <citation type="submission" date="2019-06" db="EMBL/GenBank/DDBJ databases">
        <title>Draft genome sequence of Miniimonas arenae KCTC 19750T isolated from sea sand.</title>
        <authorList>
            <person name="Park S.-J."/>
        </authorList>
    </citation>
    <scope>NUCLEOTIDE SEQUENCE [LARGE SCALE GENOMIC DNA]</scope>
    <source>
        <strain evidence="11 12">KCTC 19750</strain>
    </source>
</reference>
<dbReference type="Proteomes" id="UP000313849">
    <property type="component" value="Unassembled WGS sequence"/>
</dbReference>
<feature type="transmembrane region" description="Helical" evidence="9">
    <location>
        <begin position="452"/>
        <end position="474"/>
    </location>
</feature>
<evidence type="ECO:0000256" key="4">
    <source>
        <dbReference type="ARBA" id="ARBA00022692"/>
    </source>
</evidence>
<dbReference type="GO" id="GO:0005886">
    <property type="term" value="C:plasma membrane"/>
    <property type="evidence" value="ECO:0007669"/>
    <property type="project" value="UniProtKB-SubCell"/>
</dbReference>
<feature type="domain" description="NADH:quinone oxidoreductase/Mrp antiporter transmembrane" evidence="10">
    <location>
        <begin position="131"/>
        <end position="418"/>
    </location>
</feature>
<gene>
    <name evidence="11" type="ORF">FH969_06255</name>
</gene>
<feature type="transmembrane region" description="Helical" evidence="9">
    <location>
        <begin position="301"/>
        <end position="319"/>
    </location>
</feature>
<comment type="subcellular location">
    <subcellularLocation>
        <location evidence="1">Cell membrane</location>
        <topology evidence="1">Multi-pass membrane protein</topology>
    </subcellularLocation>
    <subcellularLocation>
        <location evidence="7">Membrane</location>
        <topology evidence="7">Multi-pass membrane protein</topology>
    </subcellularLocation>
</comment>
<dbReference type="OrthoDB" id="9768329at2"/>
<feature type="compositionally biased region" description="Polar residues" evidence="8">
    <location>
        <begin position="540"/>
        <end position="561"/>
    </location>
</feature>
<comment type="caution">
    <text evidence="11">The sequence shown here is derived from an EMBL/GenBank/DDBJ whole genome shotgun (WGS) entry which is preliminary data.</text>
</comment>
<feature type="transmembrane region" description="Helical" evidence="9">
    <location>
        <begin position="30"/>
        <end position="49"/>
    </location>
</feature>
<dbReference type="EMBL" id="VENP01000017">
    <property type="protein sequence ID" value="TNU75022.1"/>
    <property type="molecule type" value="Genomic_DNA"/>
</dbReference>
<evidence type="ECO:0000256" key="7">
    <source>
        <dbReference type="RuleBase" id="RU000320"/>
    </source>
</evidence>